<feature type="repeat" description="ANK" evidence="3">
    <location>
        <begin position="1301"/>
        <end position="1333"/>
    </location>
</feature>
<dbReference type="Pfam" id="PF13606">
    <property type="entry name" value="Ank_3"/>
    <property type="match status" value="1"/>
</dbReference>
<evidence type="ECO:0000259" key="6">
    <source>
        <dbReference type="PROSITE" id="PS50837"/>
    </source>
</evidence>
<dbReference type="PROSITE" id="PS50837">
    <property type="entry name" value="NACHT"/>
    <property type="match status" value="1"/>
</dbReference>
<dbReference type="PANTHER" id="PTHR24198:SF165">
    <property type="entry name" value="ANKYRIN REPEAT-CONTAINING PROTEIN-RELATED"/>
    <property type="match status" value="1"/>
</dbReference>
<feature type="repeat" description="ANK" evidence="3">
    <location>
        <begin position="1170"/>
        <end position="1202"/>
    </location>
</feature>
<reference evidence="7 8" key="1">
    <citation type="journal article" date="2023" name="Insect Mol. Biol.">
        <title>Genome sequencing provides insights into the evolution of gene families encoding plant cell wall-degrading enzymes in longhorned beetles.</title>
        <authorList>
            <person name="Shin N.R."/>
            <person name="Okamura Y."/>
            <person name="Kirsch R."/>
            <person name="Pauchet Y."/>
        </authorList>
    </citation>
    <scope>NUCLEOTIDE SEQUENCE [LARGE SCALE GENOMIC DNA]</scope>
    <source>
        <strain evidence="7">EAD_L_NR</strain>
    </source>
</reference>
<feature type="domain" description="NACHT" evidence="6">
    <location>
        <begin position="711"/>
        <end position="835"/>
    </location>
</feature>
<name>A0AAV8V7C0_9CUCU</name>
<evidence type="ECO:0000313" key="8">
    <source>
        <dbReference type="Proteomes" id="UP001159042"/>
    </source>
</evidence>
<protein>
    <submittedName>
        <fullName evidence="7">Uncharacterized protein</fullName>
    </submittedName>
</protein>
<dbReference type="Pfam" id="PF05729">
    <property type="entry name" value="NACHT"/>
    <property type="match status" value="1"/>
</dbReference>
<keyword evidence="8" id="KW-1185">Reference proteome</keyword>
<dbReference type="EMBL" id="JANEYG010000369">
    <property type="protein sequence ID" value="KAJ8910026.1"/>
    <property type="molecule type" value="Genomic_DNA"/>
</dbReference>
<dbReference type="PROSITE" id="PS50802">
    <property type="entry name" value="OTU"/>
    <property type="match status" value="1"/>
</dbReference>
<evidence type="ECO:0000256" key="3">
    <source>
        <dbReference type="PROSITE-ProRule" id="PRU00023"/>
    </source>
</evidence>
<dbReference type="InterPro" id="IPR007111">
    <property type="entry name" value="NACHT_NTPase"/>
</dbReference>
<feature type="repeat" description="ANK" evidence="3">
    <location>
        <begin position="1237"/>
        <end position="1269"/>
    </location>
</feature>
<keyword evidence="1" id="KW-0677">Repeat</keyword>
<dbReference type="PROSITE" id="PS50297">
    <property type="entry name" value="ANK_REP_REGION"/>
    <property type="match status" value="4"/>
</dbReference>
<proteinExistence type="predicted"/>
<evidence type="ECO:0000313" key="7">
    <source>
        <dbReference type="EMBL" id="KAJ8910026.1"/>
    </source>
</evidence>
<evidence type="ECO:0000256" key="4">
    <source>
        <dbReference type="SAM" id="MobiDB-lite"/>
    </source>
</evidence>
<dbReference type="Gene3D" id="1.25.40.20">
    <property type="entry name" value="Ankyrin repeat-containing domain"/>
    <property type="match status" value="1"/>
</dbReference>
<evidence type="ECO:0000256" key="1">
    <source>
        <dbReference type="ARBA" id="ARBA00022737"/>
    </source>
</evidence>
<gene>
    <name evidence="7" type="ORF">NQ315_003456</name>
</gene>
<dbReference type="InterPro" id="IPR027417">
    <property type="entry name" value="P-loop_NTPase"/>
</dbReference>
<evidence type="ECO:0000256" key="2">
    <source>
        <dbReference type="ARBA" id="ARBA00023043"/>
    </source>
</evidence>
<dbReference type="SUPFAM" id="SSF52540">
    <property type="entry name" value="P-loop containing nucleoside triphosphate hydrolases"/>
    <property type="match status" value="1"/>
</dbReference>
<dbReference type="PANTHER" id="PTHR24198">
    <property type="entry name" value="ANKYRIN REPEAT AND PROTEIN KINASE DOMAIN-CONTAINING PROTEIN"/>
    <property type="match status" value="1"/>
</dbReference>
<organism evidence="7 8">
    <name type="scientific">Exocentrus adspersus</name>
    <dbReference type="NCBI Taxonomy" id="1586481"/>
    <lineage>
        <taxon>Eukaryota</taxon>
        <taxon>Metazoa</taxon>
        <taxon>Ecdysozoa</taxon>
        <taxon>Arthropoda</taxon>
        <taxon>Hexapoda</taxon>
        <taxon>Insecta</taxon>
        <taxon>Pterygota</taxon>
        <taxon>Neoptera</taxon>
        <taxon>Endopterygota</taxon>
        <taxon>Coleoptera</taxon>
        <taxon>Polyphaga</taxon>
        <taxon>Cucujiformia</taxon>
        <taxon>Chrysomeloidea</taxon>
        <taxon>Cerambycidae</taxon>
        <taxon>Lamiinae</taxon>
        <taxon>Acanthocinini</taxon>
        <taxon>Exocentrus</taxon>
    </lineage>
</organism>
<feature type="repeat" description="ANK" evidence="3">
    <location>
        <begin position="1334"/>
        <end position="1366"/>
    </location>
</feature>
<dbReference type="InterPro" id="IPR036770">
    <property type="entry name" value="Ankyrin_rpt-contain_sf"/>
</dbReference>
<comment type="caution">
    <text evidence="7">The sequence shown here is derived from an EMBL/GenBank/DDBJ whole genome shotgun (WGS) entry which is preliminary data.</text>
</comment>
<feature type="region of interest" description="Disordered" evidence="4">
    <location>
        <begin position="1382"/>
        <end position="1429"/>
    </location>
</feature>
<feature type="compositionally biased region" description="Acidic residues" evidence="4">
    <location>
        <begin position="1385"/>
        <end position="1415"/>
    </location>
</feature>
<dbReference type="Gene3D" id="3.40.50.300">
    <property type="entry name" value="P-loop containing nucleotide triphosphate hydrolases"/>
    <property type="match status" value="1"/>
</dbReference>
<dbReference type="InterPro" id="IPR003323">
    <property type="entry name" value="OTU_dom"/>
</dbReference>
<feature type="domain" description="OTU" evidence="5">
    <location>
        <begin position="13"/>
        <end position="168"/>
    </location>
</feature>
<dbReference type="PROSITE" id="PS50088">
    <property type="entry name" value="ANK_REPEAT"/>
    <property type="match status" value="6"/>
</dbReference>
<keyword evidence="2 3" id="KW-0040">ANK repeat</keyword>
<feature type="repeat" description="ANK" evidence="3">
    <location>
        <begin position="1203"/>
        <end position="1225"/>
    </location>
</feature>
<feature type="repeat" description="ANK" evidence="3">
    <location>
        <begin position="1267"/>
        <end position="1300"/>
    </location>
</feature>
<evidence type="ECO:0000259" key="5">
    <source>
        <dbReference type="PROSITE" id="PS50802"/>
    </source>
</evidence>
<accession>A0AAV8V7C0</accession>
<dbReference type="PRINTS" id="PR01415">
    <property type="entry name" value="ANKYRIN"/>
</dbReference>
<dbReference type="SUPFAM" id="SSF48403">
    <property type="entry name" value="Ankyrin repeat"/>
    <property type="match status" value="1"/>
</dbReference>
<dbReference type="Pfam" id="PF12796">
    <property type="entry name" value="Ank_2"/>
    <property type="match status" value="2"/>
</dbReference>
<dbReference type="Proteomes" id="UP001159042">
    <property type="component" value="Unassembled WGS sequence"/>
</dbReference>
<dbReference type="SMART" id="SM00248">
    <property type="entry name" value="ANK"/>
    <property type="match status" value="6"/>
</dbReference>
<dbReference type="InterPro" id="IPR002110">
    <property type="entry name" value="Ankyrin_rpt"/>
</dbReference>
<sequence>MSVPGYNYAEKTWTPRPTRADGDCFFHAVFGEKTGTDEIYFDKHAPFRRVYWAAFLTFYTNESMSVKLQEIIQKCFVANDVSPASLNYLPEYASSVVRPQYWVLVEEIPILCTLWNVTVVLFLGERERPLVFEPNPQISYGFPLGHPIQKREQVIRLTNNHFERLIVVQEQEMEEASDSEAELCELESETDEDLVEIESVYLQKKKHRKKGSAGFQGGQYQITLLTMVLLNAVRKVKIWVLSTENDEAGKFDDLVFESPEGDVLLQAKHKEGRNKIIKYEALMSTSTNGDFSLPKYYVSFQELKSKFNLRNVVICTNAGLQTDKKMLGLLSRRTATEDSLLRLQDKEVSFKTGGHFYAFNVDDENSKSFISEFKEQIKSFHMENMPDTKLCIADEDVKEFLRRLQFFVHYLDKASVDTFVDDLIASITLANNLDTRETFDAVNKLIENWFVAPDGVYISHLDARSMLFDIRTNKYCESLQLYEISFQNNKLSCFEGRILHVVTGQSMLNIVKLYQALRMEKVKALFLSSEDDANILKEGIRVFSIPRYAFLVIAHPVKAKQQTLDRLCGKITKILDDFKHKKLVLVAGEQDKMVQRIKFLNVSGYEEVKQQIGFEDLTEQAQVNLRRRRNIAFQGRNLTLEELLGHDISDYVDGETLASLAKNERIQIGAAVKHSDADADIHTYYIERNLKRAEHNVPEARLRNLKDLKDRIVLISDSAGMGKTTILTNLAVGIKEDHPTLWVIRIDLNSHSNTLKQASKNRSMTVSVVDLLNGQEVTKLDGEFVKKLFHKKDKVVLMLDAVDEVNGSYMELVMGMITEIKTQMNFKKIFITTRPHLCEELQEALQVGAFSLEPFTKDNQEDFLTKYWTQKLSLCGETQQDRCQLFARVLIDKMSRWINESSENTFAGIPLQTRMLAEVFQQRNQADSDQTNHWERCKEFLSSDKDEPRLPQRINLIQLYELFIEKKRDIFMTKGNTVGNAISEKAAMDKFEECHEYHRTLALPIIFYWDECQRFRCFGIMENFSEAFVEDFVLRAGIVQRVEGKINFIHRTFAEYFAAQSLLLELQQGSLSGVFKEFLLDEVLIRAEFNVVRLFFDRFVQKDLQSIPDDTLLAFSEINYLSILSNIGTSFLHLLAGEGSAGTIDFFLACTNFGITKERDAILVHTTDKECNTPLHEACARGHLGVVAALIRRGVDINFQNVNGETPLHVAALGGYLEVVEYLVNEADADLNKLNAYGESVLYCAARNGHLPVVKFFVEHNVDYTGRYDTALHAACRLNNLDMVEYLVEEAGADVNILDENQCTPLHAAAHEGNLDIVQFLVENDCEMNIVNSAGDTAFHDAAMRGFMKVVAFLVENGADVTVEDNDGYNIVELLQWLLQTEEKGSEEESNQENDESEKNEDSTSEVESEGDEREEGTSSENEEDENKT</sequence>